<dbReference type="RefSeq" id="WP_145080503.1">
    <property type="nucleotide sequence ID" value="NZ_CP036298.1"/>
</dbReference>
<dbReference type="Gene3D" id="2.40.30.170">
    <property type="match status" value="1"/>
</dbReference>
<dbReference type="AlphaFoldDB" id="A0A518GA16"/>
<protein>
    <submittedName>
        <fullName evidence="3">Multidrug efflux system subunit MdtA</fullName>
    </submittedName>
</protein>
<reference evidence="3 4" key="1">
    <citation type="submission" date="2019-02" db="EMBL/GenBank/DDBJ databases">
        <title>Deep-cultivation of Planctomycetes and their phenomic and genomic characterization uncovers novel biology.</title>
        <authorList>
            <person name="Wiegand S."/>
            <person name="Jogler M."/>
            <person name="Boedeker C."/>
            <person name="Pinto D."/>
            <person name="Vollmers J."/>
            <person name="Rivas-Marin E."/>
            <person name="Kohn T."/>
            <person name="Peeters S.H."/>
            <person name="Heuer A."/>
            <person name="Rast P."/>
            <person name="Oberbeckmann S."/>
            <person name="Bunk B."/>
            <person name="Jeske O."/>
            <person name="Meyerdierks A."/>
            <person name="Storesund J.E."/>
            <person name="Kallscheuer N."/>
            <person name="Luecker S."/>
            <person name="Lage O.M."/>
            <person name="Pohl T."/>
            <person name="Merkel B.J."/>
            <person name="Hornburger P."/>
            <person name="Mueller R.-W."/>
            <person name="Bruemmer F."/>
            <person name="Labrenz M."/>
            <person name="Spormann A.M."/>
            <person name="Op den Camp H."/>
            <person name="Overmann J."/>
            <person name="Amann R."/>
            <person name="Jetten M.S.M."/>
            <person name="Mascher T."/>
            <person name="Medema M.H."/>
            <person name="Devos D.P."/>
            <person name="Kaster A.-K."/>
            <person name="Ovreas L."/>
            <person name="Rohde M."/>
            <person name="Galperin M.Y."/>
            <person name="Jogler C."/>
        </authorList>
    </citation>
    <scope>NUCLEOTIDE SEQUENCE [LARGE SCALE GENOMIC DNA]</scope>
    <source>
        <strain evidence="3 4">Q31a</strain>
    </source>
</reference>
<keyword evidence="2" id="KW-1133">Transmembrane helix</keyword>
<keyword evidence="4" id="KW-1185">Reference proteome</keyword>
<dbReference type="KEGG" id="ahel:Q31a_37640"/>
<dbReference type="OrthoDB" id="234983at2"/>
<dbReference type="EMBL" id="CP036298">
    <property type="protein sequence ID" value="QDV25438.1"/>
    <property type="molecule type" value="Genomic_DNA"/>
</dbReference>
<evidence type="ECO:0000313" key="3">
    <source>
        <dbReference type="EMBL" id="QDV25438.1"/>
    </source>
</evidence>
<dbReference type="Proteomes" id="UP000318017">
    <property type="component" value="Chromosome"/>
</dbReference>
<feature type="transmembrane region" description="Helical" evidence="2">
    <location>
        <begin position="38"/>
        <end position="58"/>
    </location>
</feature>
<keyword evidence="2" id="KW-0812">Transmembrane</keyword>
<name>A0A518GA16_9BACT</name>
<feature type="coiled-coil region" evidence="1">
    <location>
        <begin position="226"/>
        <end position="281"/>
    </location>
</feature>
<dbReference type="PANTHER" id="PTHR30469">
    <property type="entry name" value="MULTIDRUG RESISTANCE PROTEIN MDTA"/>
    <property type="match status" value="1"/>
</dbReference>
<evidence type="ECO:0000256" key="2">
    <source>
        <dbReference type="SAM" id="Phobius"/>
    </source>
</evidence>
<gene>
    <name evidence="3" type="ORF">Q31a_37640</name>
</gene>
<sequence>MATPNIDLSQLALERPEVTPAAESAAAGKAIRRWLVRYGLPAAILLGFSTLFLAALGFQLTPITPVEVTPVVVKRNSAPAQGTPLFQAPGWIEPCPTAINVAALAPGVIEELLVVEGQAMTAGDPVARLIPIDSEIELEQAQVRLAIQKAELKRAEAARNAAQIRLAQPVHLQVQLADAQSMLAKTQTELAKLPFQIEAATADARFLKESLDGKNAARSAIAAIVVKDSEREYAAADAVLRELKQRGPNLQQEADALQAKVDALQTQADLLVEEHRQFEEAEANVSSQTALLKQAAVRLRLAELAVERNMIRAPISGRILRILAVPGTRVMGLDSIAGQSSSTVAEMYDPASLQVRVDVRLEEVPLVIEGQQVRIQTASYPSPLQGIVLQTTSSASIQKNTLEVKVKLLDPPRNVSPEMLVTATFLSAAISSEETQNSQEERLFVPSQLVKQAATGEEQGVWIVDADNRAQFVPLQLGQQGEDGLVEVQKGLSITDKIIASDQNRLHPGMRVHITAQDSQLGLR</sequence>
<dbReference type="GO" id="GO:0015562">
    <property type="term" value="F:efflux transmembrane transporter activity"/>
    <property type="evidence" value="ECO:0007669"/>
    <property type="project" value="TreeGrafter"/>
</dbReference>
<dbReference type="Gene3D" id="2.40.50.100">
    <property type="match status" value="1"/>
</dbReference>
<dbReference type="GO" id="GO:1990281">
    <property type="term" value="C:efflux pump complex"/>
    <property type="evidence" value="ECO:0007669"/>
    <property type="project" value="TreeGrafter"/>
</dbReference>
<accession>A0A518GA16</accession>
<organism evidence="3 4">
    <name type="scientific">Aureliella helgolandensis</name>
    <dbReference type="NCBI Taxonomy" id="2527968"/>
    <lineage>
        <taxon>Bacteria</taxon>
        <taxon>Pseudomonadati</taxon>
        <taxon>Planctomycetota</taxon>
        <taxon>Planctomycetia</taxon>
        <taxon>Pirellulales</taxon>
        <taxon>Pirellulaceae</taxon>
        <taxon>Aureliella</taxon>
    </lineage>
</organism>
<evidence type="ECO:0000256" key="1">
    <source>
        <dbReference type="SAM" id="Coils"/>
    </source>
</evidence>
<evidence type="ECO:0000313" key="4">
    <source>
        <dbReference type="Proteomes" id="UP000318017"/>
    </source>
</evidence>
<dbReference type="Gene3D" id="2.40.420.20">
    <property type="match status" value="1"/>
</dbReference>
<keyword evidence="1" id="KW-0175">Coiled coil</keyword>
<feature type="coiled-coil region" evidence="1">
    <location>
        <begin position="138"/>
        <end position="167"/>
    </location>
</feature>
<keyword evidence="2" id="KW-0472">Membrane</keyword>
<proteinExistence type="predicted"/>
<dbReference type="SUPFAM" id="SSF111369">
    <property type="entry name" value="HlyD-like secretion proteins"/>
    <property type="match status" value="2"/>
</dbReference>
<dbReference type="Gene3D" id="1.10.287.470">
    <property type="entry name" value="Helix hairpin bin"/>
    <property type="match status" value="1"/>
</dbReference>